<reference evidence="3" key="5">
    <citation type="submission" date="2015-06" db="UniProtKB">
        <authorList>
            <consortium name="EnsemblFungi"/>
        </authorList>
    </citation>
    <scope>IDENTIFICATION</scope>
    <source>
        <strain evidence="3">ATCC 64411</strain>
    </source>
</reference>
<accession>A0A0C4DQ06</accession>
<evidence type="ECO:0000313" key="4">
    <source>
        <dbReference type="Proteomes" id="UP000011715"/>
    </source>
</evidence>
<dbReference type="Proteomes" id="UP000011715">
    <property type="component" value="Unassembled WGS sequence"/>
</dbReference>
<organism evidence="3 4">
    <name type="scientific">Magnaporthiopsis poae (strain ATCC 64411 / 73-15)</name>
    <name type="common">Kentucky bluegrass fungus</name>
    <name type="synonym">Magnaporthe poae</name>
    <dbReference type="NCBI Taxonomy" id="644358"/>
    <lineage>
        <taxon>Eukaryota</taxon>
        <taxon>Fungi</taxon>
        <taxon>Dikarya</taxon>
        <taxon>Ascomycota</taxon>
        <taxon>Pezizomycotina</taxon>
        <taxon>Sordariomycetes</taxon>
        <taxon>Sordariomycetidae</taxon>
        <taxon>Magnaporthales</taxon>
        <taxon>Magnaporthaceae</taxon>
        <taxon>Magnaporthiopsis</taxon>
    </lineage>
</organism>
<keyword evidence="4" id="KW-1185">Reference proteome</keyword>
<reference evidence="3" key="4">
    <citation type="journal article" date="2015" name="G3 (Bethesda)">
        <title>Genome sequences of three phytopathogenic species of the Magnaporthaceae family of fungi.</title>
        <authorList>
            <person name="Okagaki L.H."/>
            <person name="Nunes C.C."/>
            <person name="Sailsbery J."/>
            <person name="Clay B."/>
            <person name="Brown D."/>
            <person name="John T."/>
            <person name="Oh Y."/>
            <person name="Young N."/>
            <person name="Fitzgerald M."/>
            <person name="Haas B.J."/>
            <person name="Zeng Q."/>
            <person name="Young S."/>
            <person name="Adiconis X."/>
            <person name="Fan L."/>
            <person name="Levin J.Z."/>
            <person name="Mitchell T.K."/>
            <person name="Okubara P.A."/>
            <person name="Farman M.L."/>
            <person name="Kohn L.M."/>
            <person name="Birren B."/>
            <person name="Ma L.-J."/>
            <person name="Dean R.A."/>
        </authorList>
    </citation>
    <scope>NUCLEOTIDE SEQUENCE</scope>
    <source>
        <strain evidence="3">ATCC 64411 / 73-15</strain>
    </source>
</reference>
<dbReference type="EnsemblFungi" id="MAPG_01938T0">
    <property type="protein sequence ID" value="MAPG_01938T0"/>
    <property type="gene ID" value="MAPG_01938"/>
</dbReference>
<reference evidence="2" key="1">
    <citation type="submission" date="2010-05" db="EMBL/GenBank/DDBJ databases">
        <title>The Genome Sequence of Magnaporthe poae strain ATCC 64411.</title>
        <authorList>
            <consortium name="The Broad Institute Genome Sequencing Platform"/>
            <consortium name="Broad Institute Genome Sequencing Center for Infectious Disease"/>
            <person name="Ma L.-J."/>
            <person name="Dead R."/>
            <person name="Young S."/>
            <person name="Zeng Q."/>
            <person name="Koehrsen M."/>
            <person name="Alvarado L."/>
            <person name="Berlin A."/>
            <person name="Chapman S.B."/>
            <person name="Chen Z."/>
            <person name="Freedman E."/>
            <person name="Gellesch M."/>
            <person name="Goldberg J."/>
            <person name="Griggs A."/>
            <person name="Gujja S."/>
            <person name="Heilman E.R."/>
            <person name="Heiman D."/>
            <person name="Hepburn T."/>
            <person name="Howarth C."/>
            <person name="Jen D."/>
            <person name="Larson L."/>
            <person name="Mehta T."/>
            <person name="Neiman D."/>
            <person name="Pearson M."/>
            <person name="Roberts A."/>
            <person name="Saif S."/>
            <person name="Shea T."/>
            <person name="Shenoy N."/>
            <person name="Sisk P."/>
            <person name="Stolte C."/>
            <person name="Sykes S."/>
            <person name="Walk T."/>
            <person name="White J."/>
            <person name="Yandava C."/>
            <person name="Haas B."/>
            <person name="Nusbaum C."/>
            <person name="Birren B."/>
        </authorList>
    </citation>
    <scope>NUCLEOTIDE SEQUENCE</scope>
    <source>
        <strain evidence="2">ATCC 64411</strain>
    </source>
</reference>
<protein>
    <submittedName>
        <fullName evidence="2 3">Uncharacterized protein</fullName>
    </submittedName>
</protein>
<dbReference type="VEuPathDB" id="FungiDB:MAPG_01938"/>
<evidence type="ECO:0000313" key="2">
    <source>
        <dbReference type="EMBL" id="KLU82870.1"/>
    </source>
</evidence>
<reference evidence="4" key="2">
    <citation type="submission" date="2010-05" db="EMBL/GenBank/DDBJ databases">
        <title>The genome sequence of Magnaporthe poae strain ATCC 64411.</title>
        <authorList>
            <person name="Ma L.-J."/>
            <person name="Dead R."/>
            <person name="Young S."/>
            <person name="Zeng Q."/>
            <person name="Koehrsen M."/>
            <person name="Alvarado L."/>
            <person name="Berlin A."/>
            <person name="Chapman S.B."/>
            <person name="Chen Z."/>
            <person name="Freedman E."/>
            <person name="Gellesch M."/>
            <person name="Goldberg J."/>
            <person name="Griggs A."/>
            <person name="Gujja S."/>
            <person name="Heilman E.R."/>
            <person name="Heiman D."/>
            <person name="Hepburn T."/>
            <person name="Howarth C."/>
            <person name="Jen D."/>
            <person name="Larson L."/>
            <person name="Mehta T."/>
            <person name="Neiman D."/>
            <person name="Pearson M."/>
            <person name="Roberts A."/>
            <person name="Saif S."/>
            <person name="Shea T."/>
            <person name="Shenoy N."/>
            <person name="Sisk P."/>
            <person name="Stolte C."/>
            <person name="Sykes S."/>
            <person name="Walk T."/>
            <person name="White J."/>
            <person name="Yandava C."/>
            <person name="Haas B."/>
            <person name="Nusbaum C."/>
            <person name="Birren B."/>
        </authorList>
    </citation>
    <scope>NUCLEOTIDE SEQUENCE [LARGE SCALE GENOMIC DNA]</scope>
    <source>
        <strain evidence="4">ATCC 64411 / 73-15</strain>
    </source>
</reference>
<dbReference type="EMBL" id="ADBL01000485">
    <property type="status" value="NOT_ANNOTATED_CDS"/>
    <property type="molecule type" value="Genomic_DNA"/>
</dbReference>
<dbReference type="EMBL" id="GL876967">
    <property type="protein sequence ID" value="KLU82870.1"/>
    <property type="molecule type" value="Genomic_DNA"/>
</dbReference>
<sequence>MRNARFLDDSAVAAQRSGVAGRDLPSPTSSASRPSVEQQQQQHQQGLPYSPALGSIIRRQQHSTTGEAAMAGSLNQAPADPIAGVYSQLLSTSIYGEHPMALMDHGLVGQAQFGSPDSWVSWTQDGTDPVAWGLQTDGDFF</sequence>
<reference evidence="2" key="3">
    <citation type="submission" date="2011-03" db="EMBL/GenBank/DDBJ databases">
        <title>Annotation of Magnaporthe poae ATCC 64411.</title>
        <authorList>
            <person name="Ma L.-J."/>
            <person name="Dead R."/>
            <person name="Young S.K."/>
            <person name="Zeng Q."/>
            <person name="Gargeya S."/>
            <person name="Fitzgerald M."/>
            <person name="Haas B."/>
            <person name="Abouelleil A."/>
            <person name="Alvarado L."/>
            <person name="Arachchi H.M."/>
            <person name="Berlin A."/>
            <person name="Brown A."/>
            <person name="Chapman S.B."/>
            <person name="Chen Z."/>
            <person name="Dunbar C."/>
            <person name="Freedman E."/>
            <person name="Gearin G."/>
            <person name="Gellesch M."/>
            <person name="Goldberg J."/>
            <person name="Griggs A."/>
            <person name="Gujja S."/>
            <person name="Heiman D."/>
            <person name="Howarth C."/>
            <person name="Larson L."/>
            <person name="Lui A."/>
            <person name="MacDonald P.J.P."/>
            <person name="Mehta T."/>
            <person name="Montmayeur A."/>
            <person name="Murphy C."/>
            <person name="Neiman D."/>
            <person name="Pearson M."/>
            <person name="Priest M."/>
            <person name="Roberts A."/>
            <person name="Saif S."/>
            <person name="Shea T."/>
            <person name="Shenoy N."/>
            <person name="Sisk P."/>
            <person name="Stolte C."/>
            <person name="Sykes S."/>
            <person name="Yandava C."/>
            <person name="Wortman J."/>
            <person name="Nusbaum C."/>
            <person name="Birren B."/>
        </authorList>
    </citation>
    <scope>NUCLEOTIDE SEQUENCE</scope>
    <source>
        <strain evidence="2">ATCC 64411</strain>
    </source>
</reference>
<name>A0A0C4DQ06_MAGP6</name>
<evidence type="ECO:0000313" key="3">
    <source>
        <dbReference type="EnsemblFungi" id="MAPG_01938T0"/>
    </source>
</evidence>
<gene>
    <name evidence="2" type="ORF">MAPG_01938</name>
</gene>
<feature type="region of interest" description="Disordered" evidence="1">
    <location>
        <begin position="1"/>
        <end position="78"/>
    </location>
</feature>
<feature type="compositionally biased region" description="Polar residues" evidence="1">
    <location>
        <begin position="26"/>
        <end position="37"/>
    </location>
</feature>
<dbReference type="AlphaFoldDB" id="A0A0C4DQ06"/>
<evidence type="ECO:0000256" key="1">
    <source>
        <dbReference type="SAM" id="MobiDB-lite"/>
    </source>
</evidence>
<proteinExistence type="predicted"/>